<dbReference type="InterPro" id="IPR029063">
    <property type="entry name" value="SAM-dependent_MTases_sf"/>
</dbReference>
<keyword evidence="1" id="KW-0863">Zinc-finger</keyword>
<organism evidence="5 6">
    <name type="scientific">Pomacea canaliculata</name>
    <name type="common">Golden apple snail</name>
    <dbReference type="NCBI Taxonomy" id="400727"/>
    <lineage>
        <taxon>Eukaryota</taxon>
        <taxon>Metazoa</taxon>
        <taxon>Spiralia</taxon>
        <taxon>Lophotrochozoa</taxon>
        <taxon>Mollusca</taxon>
        <taxon>Gastropoda</taxon>
        <taxon>Caenogastropoda</taxon>
        <taxon>Architaenioglossa</taxon>
        <taxon>Ampullarioidea</taxon>
        <taxon>Ampullariidae</taxon>
        <taxon>Pomacea</taxon>
    </lineage>
</organism>
<dbReference type="PROSITE" id="PS50157">
    <property type="entry name" value="ZINC_FINGER_C2H2_2"/>
    <property type="match status" value="1"/>
</dbReference>
<dbReference type="Pfam" id="PF05219">
    <property type="entry name" value="DREV"/>
    <property type="match status" value="1"/>
</dbReference>
<dbReference type="SUPFAM" id="SSF53335">
    <property type="entry name" value="S-adenosyl-L-methionine-dependent methyltransferases"/>
    <property type="match status" value="1"/>
</dbReference>
<proteinExistence type="predicted"/>
<dbReference type="Proteomes" id="UP000245119">
    <property type="component" value="Linkage Group LG12"/>
</dbReference>
<keyword evidence="6" id="KW-1185">Reference proteome</keyword>
<keyword evidence="3" id="KW-0812">Transmembrane</keyword>
<gene>
    <name evidence="5" type="ORF">C0Q70_19231</name>
</gene>
<keyword evidence="1" id="KW-0479">Metal-binding</keyword>
<evidence type="ECO:0000259" key="4">
    <source>
        <dbReference type="PROSITE" id="PS50157"/>
    </source>
</evidence>
<dbReference type="CDD" id="cd02440">
    <property type="entry name" value="AdoMet_MTases"/>
    <property type="match status" value="1"/>
</dbReference>
<feature type="region of interest" description="Disordered" evidence="2">
    <location>
        <begin position="500"/>
        <end position="524"/>
    </location>
</feature>
<protein>
    <recommendedName>
        <fullName evidence="4">C2H2-type domain-containing protein</fullName>
    </recommendedName>
</protein>
<dbReference type="STRING" id="400727.A0A2T7NIT3"/>
<keyword evidence="3" id="KW-0472">Membrane</keyword>
<dbReference type="AlphaFoldDB" id="A0A2T7NIT3"/>
<dbReference type="InterPro" id="IPR007884">
    <property type="entry name" value="METL9"/>
</dbReference>
<evidence type="ECO:0000256" key="3">
    <source>
        <dbReference type="SAM" id="Phobius"/>
    </source>
</evidence>
<dbReference type="GO" id="GO:0008270">
    <property type="term" value="F:zinc ion binding"/>
    <property type="evidence" value="ECO:0007669"/>
    <property type="project" value="UniProtKB-KW"/>
</dbReference>
<accession>A0A2T7NIT3</accession>
<evidence type="ECO:0000256" key="2">
    <source>
        <dbReference type="SAM" id="MobiDB-lite"/>
    </source>
</evidence>
<dbReference type="PROSITE" id="PS00028">
    <property type="entry name" value="ZINC_FINGER_C2H2_1"/>
    <property type="match status" value="1"/>
</dbReference>
<dbReference type="OrthoDB" id="199041at2759"/>
<feature type="domain" description="C2H2-type" evidence="4">
    <location>
        <begin position="335"/>
        <end position="363"/>
    </location>
</feature>
<comment type="caution">
    <text evidence="5">The sequence shown here is derived from an EMBL/GenBank/DDBJ whole genome shotgun (WGS) entry which is preliminary data.</text>
</comment>
<dbReference type="EMBL" id="PZQS01000012">
    <property type="protein sequence ID" value="PVD21065.1"/>
    <property type="molecule type" value="Genomic_DNA"/>
</dbReference>
<dbReference type="InterPro" id="IPR013087">
    <property type="entry name" value="Znf_C2H2_type"/>
</dbReference>
<keyword evidence="3" id="KW-1133">Transmembrane helix</keyword>
<evidence type="ECO:0000313" key="6">
    <source>
        <dbReference type="Proteomes" id="UP000245119"/>
    </source>
</evidence>
<dbReference type="PANTHER" id="PTHR12890">
    <property type="entry name" value="DREV PROTEIN"/>
    <property type="match status" value="1"/>
</dbReference>
<keyword evidence="1" id="KW-0862">Zinc</keyword>
<dbReference type="Gene3D" id="3.40.50.150">
    <property type="entry name" value="Vaccinia Virus protein VP39"/>
    <property type="match status" value="1"/>
</dbReference>
<evidence type="ECO:0000256" key="1">
    <source>
        <dbReference type="PROSITE-ProRule" id="PRU00042"/>
    </source>
</evidence>
<dbReference type="PANTHER" id="PTHR12890:SF0">
    <property type="entry name" value="PROTEIN-L-HISTIDINE N-PROS-METHYLTRANSFERASE"/>
    <property type="match status" value="1"/>
</dbReference>
<evidence type="ECO:0000313" key="5">
    <source>
        <dbReference type="EMBL" id="PVD21065.1"/>
    </source>
</evidence>
<feature type="transmembrane region" description="Helical" evidence="3">
    <location>
        <begin position="461"/>
        <end position="484"/>
    </location>
</feature>
<sequence>MGEFQGIYLRTPLARAVYNRLREDNIHRNSKHEYWYNIDSKKLPEDLCQRFVQFQQDEETTQFLRHCEEKADSIFTQIFQSIARSVLSWFMSKTSVNGWIGCGSMFVISRQQFESLLGLSPVRKAENLLDIGAGDGEVTKVLVPYFSNIYVTEMSPPMVAVLSSKGYHVLDVSGWSDGNITYDVISCLNVLDRCDKPVSMLQSIRKALRQGSGRAVVAVVIPFKPYVEFNSVDHIPTEHLQIAGGSFEEQVTSLVQSVFQPAGFEVAVFLLPPASSVQRCDRGRSRLVRKVVHEKLLPAFSNLNTEPSPECPFSTTRDKFRVQESHKSIKDGVRWVCHFCGKAFISEYFLDKHFDNRHPDRVENKDSVCLEDVCEVFRCDVISGAMTPDYWDIALCIEDDMNRIYRKCTEVVKMCVPSGLSKNKTEWLTNITTQELCSYLTCSKYWEIPFDSENSRGMTGLYIVMTIMTILSMIVYYFIFYSYFYTDTFSDSVTYDPTPRSRHPITPYSPDVRHRVGGVDSANE</sequence>
<name>A0A2T7NIT3_POMCA</name>
<dbReference type="GO" id="GO:0106370">
    <property type="term" value="F:protein-L-histidine N-pros-methyltransferase activity"/>
    <property type="evidence" value="ECO:0007669"/>
    <property type="project" value="InterPro"/>
</dbReference>
<reference evidence="5 6" key="1">
    <citation type="submission" date="2018-04" db="EMBL/GenBank/DDBJ databases">
        <title>The genome of golden apple snail Pomacea canaliculata provides insight into stress tolerance and invasive adaptation.</title>
        <authorList>
            <person name="Liu C."/>
            <person name="Liu B."/>
            <person name="Ren Y."/>
            <person name="Zhang Y."/>
            <person name="Wang H."/>
            <person name="Li S."/>
            <person name="Jiang F."/>
            <person name="Yin L."/>
            <person name="Zhang G."/>
            <person name="Qian W."/>
            <person name="Fan W."/>
        </authorList>
    </citation>
    <scope>NUCLEOTIDE SEQUENCE [LARGE SCALE GENOMIC DNA]</scope>
    <source>
        <strain evidence="5">SZHN2017</strain>
        <tissue evidence="5">Muscle</tissue>
    </source>
</reference>